<accession>A0A1I0LD12</accession>
<organism evidence="1 2">
    <name type="scientific">Stigmatella erecta</name>
    <dbReference type="NCBI Taxonomy" id="83460"/>
    <lineage>
        <taxon>Bacteria</taxon>
        <taxon>Pseudomonadati</taxon>
        <taxon>Myxococcota</taxon>
        <taxon>Myxococcia</taxon>
        <taxon>Myxococcales</taxon>
        <taxon>Cystobacterineae</taxon>
        <taxon>Archangiaceae</taxon>
        <taxon>Stigmatella</taxon>
    </lineage>
</organism>
<dbReference type="RefSeq" id="WP_093525727.1">
    <property type="nucleotide sequence ID" value="NZ_FOIJ01000023.1"/>
</dbReference>
<gene>
    <name evidence="1" type="ORF">SAMN05443639_12399</name>
</gene>
<evidence type="ECO:0000313" key="2">
    <source>
        <dbReference type="Proteomes" id="UP000199181"/>
    </source>
</evidence>
<dbReference type="Proteomes" id="UP000199181">
    <property type="component" value="Unassembled WGS sequence"/>
</dbReference>
<proteinExistence type="predicted"/>
<reference evidence="2" key="1">
    <citation type="submission" date="2016-10" db="EMBL/GenBank/DDBJ databases">
        <authorList>
            <person name="Varghese N."/>
            <person name="Submissions S."/>
        </authorList>
    </citation>
    <scope>NUCLEOTIDE SEQUENCE [LARGE SCALE GENOMIC DNA]</scope>
    <source>
        <strain evidence="2">DSM 16858</strain>
    </source>
</reference>
<name>A0A1I0LD12_9BACT</name>
<dbReference type="PROSITE" id="PS51257">
    <property type="entry name" value="PROKAR_LIPOPROTEIN"/>
    <property type="match status" value="1"/>
</dbReference>
<protein>
    <submittedName>
        <fullName evidence="1">Uncharacterized protein</fullName>
    </submittedName>
</protein>
<sequence>MKPLPLLLLCLVASGCQCGMDVPVPVTLRIRNGTSQAIFVDATDGTLGLRVQRRVRGQWYSFVEAPPCECLACDTLCGGCACAVPPRPPRVWKLLPGAALERAWEGLVQVDETASCRDGSGALQGCLKPEVPSVDETFRLELCYAVSVPSAGPTDGSAPVPGQLPADAQACVRQEFTPADGVVEVRPLPPPPCTEEAACTAPGTLCLEGVCTATCPAHAFPALGGAWQVRVLEPEEQGVPGFFTVRSGPGPRRGFTGSGTLTSVRYAQGTLALQLARPAVPSGEHKASVSFALPVEAALPLQAGEGVTVHVVDASSEALPENRALTLRDAAGTLLLAADPGLLGAVLNADETAPFTVATLPAPVGCEDTPCGKRVFHRTGFRRGAEAWALSPGETVELSDPKATWHALNLANSEFLSGACPLKRVMPYVLVQRRGE</sequence>
<dbReference type="AlphaFoldDB" id="A0A1I0LD12"/>
<dbReference type="EMBL" id="FOIJ01000023">
    <property type="protein sequence ID" value="SEU37232.1"/>
    <property type="molecule type" value="Genomic_DNA"/>
</dbReference>
<evidence type="ECO:0000313" key="1">
    <source>
        <dbReference type="EMBL" id="SEU37232.1"/>
    </source>
</evidence>
<keyword evidence="2" id="KW-1185">Reference proteome</keyword>